<evidence type="ECO:0008006" key="2">
    <source>
        <dbReference type="Google" id="ProtNLM"/>
    </source>
</evidence>
<proteinExistence type="predicted"/>
<dbReference type="EMBL" id="VSSQ01002140">
    <property type="protein sequence ID" value="MPM13580.1"/>
    <property type="molecule type" value="Genomic_DNA"/>
</dbReference>
<gene>
    <name evidence="1" type="ORF">SDC9_59937</name>
</gene>
<protein>
    <recommendedName>
        <fullName evidence="2">Glycosyl transferase family 1 domain-containing protein</fullName>
    </recommendedName>
</protein>
<accession>A0A644XBJ6</accession>
<dbReference type="Gene3D" id="3.40.50.2000">
    <property type="entry name" value="Glycogen Phosphorylase B"/>
    <property type="match status" value="1"/>
</dbReference>
<name>A0A644XBJ6_9ZZZZ</name>
<organism evidence="1">
    <name type="scientific">bioreactor metagenome</name>
    <dbReference type="NCBI Taxonomy" id="1076179"/>
    <lineage>
        <taxon>unclassified sequences</taxon>
        <taxon>metagenomes</taxon>
        <taxon>ecological metagenomes</taxon>
    </lineage>
</organism>
<evidence type="ECO:0000313" key="1">
    <source>
        <dbReference type="EMBL" id="MPM13580.1"/>
    </source>
</evidence>
<comment type="caution">
    <text evidence="1">The sequence shown here is derived from an EMBL/GenBank/DDBJ whole genome shotgun (WGS) entry which is preliminary data.</text>
</comment>
<dbReference type="AlphaFoldDB" id="A0A644XBJ6"/>
<dbReference type="SUPFAM" id="SSF53756">
    <property type="entry name" value="UDP-Glycosyltransferase/glycogen phosphorylase"/>
    <property type="match status" value="1"/>
</dbReference>
<sequence>MIWIIKEDNYIVTEYYLDVIKESIMFMNQEIKVVDLISLKKCDYKKDIIIVANILKAFNLIIRGFEKVIVWFQGLIPEESFMRNNNIFRKKVLELIEAYVLKKTILAIFVSNEMKKHYERKYKIEFHSNVYLMPCFNTEIIRESFFKKGKYENNTFVYVGSLSPWQGFDEVLKCYQKIELLGIPNSKLLILTPNQKEALQKMKDSRISSYEIGFVQPSELPDILSNAKFGFIIREDVVVNQVSTPTKISTYLANGVIPIYTSSLRDFKNQANKIKYQLLYDNNDFFSYLKNLVYKYIDPNEIYKDYLQLFNKYYNRKYHISNLEKLLKEIL</sequence>
<reference evidence="1" key="1">
    <citation type="submission" date="2019-08" db="EMBL/GenBank/DDBJ databases">
        <authorList>
            <person name="Kucharzyk K."/>
            <person name="Murdoch R.W."/>
            <person name="Higgins S."/>
            <person name="Loffler F."/>
        </authorList>
    </citation>
    <scope>NUCLEOTIDE SEQUENCE</scope>
</reference>